<dbReference type="PANTHER" id="PTHR33376:SF2">
    <property type="entry name" value="DICARBOXYLATE-BINDING PERIPLASMIC PROTEIN"/>
    <property type="match status" value="1"/>
</dbReference>
<dbReference type="EMBL" id="FLRC01000033">
    <property type="protein sequence ID" value="SBT26437.1"/>
    <property type="molecule type" value="Genomic_DNA"/>
</dbReference>
<evidence type="ECO:0000313" key="5">
    <source>
        <dbReference type="Proteomes" id="UP000078558"/>
    </source>
</evidence>
<reference evidence="4 5" key="2">
    <citation type="submission" date="2017-08" db="EMBL/GenBank/DDBJ databases">
        <authorList>
            <person name="de Groot N.N."/>
        </authorList>
    </citation>
    <scope>NUCLEOTIDE SEQUENCE [LARGE SCALE GENOMIC DNA]</scope>
    <source>
        <strain evidence="4">Orrdi1</strain>
    </source>
</reference>
<dbReference type="PANTHER" id="PTHR33376">
    <property type="match status" value="1"/>
</dbReference>
<dbReference type="KEGG" id="odi:ODI_R0412"/>
<dbReference type="CDD" id="cd13675">
    <property type="entry name" value="PBP2_TRAP_SBP_like_5"/>
    <property type="match status" value="1"/>
</dbReference>
<dbReference type="InterPro" id="IPR004682">
    <property type="entry name" value="TRAP_DctP"/>
</dbReference>
<accession>A0A1C3K4Y3</accession>
<dbReference type="NCBIfam" id="TIGR00787">
    <property type="entry name" value="dctP"/>
    <property type="match status" value="1"/>
</dbReference>
<protein>
    <submittedName>
        <fullName evidence="3">TRAP-type transport system, periplasmic component, predicted N-acetylneuraminate-binding protein</fullName>
    </submittedName>
</protein>
<dbReference type="GO" id="GO:0030288">
    <property type="term" value="C:outer membrane-bounded periplasmic space"/>
    <property type="evidence" value="ECO:0007669"/>
    <property type="project" value="InterPro"/>
</dbReference>
<feature type="signal peptide" evidence="2">
    <location>
        <begin position="1"/>
        <end position="23"/>
    </location>
</feature>
<gene>
    <name evidence="3" type="ORF">ODI_04210</name>
    <name evidence="4" type="ORF">ODI_R0412</name>
</gene>
<dbReference type="NCBIfam" id="NF037995">
    <property type="entry name" value="TRAP_S1"/>
    <property type="match status" value="1"/>
</dbReference>
<dbReference type="AlphaFoldDB" id="A0A1C3K4Y3"/>
<organism evidence="3 5">
    <name type="scientific">Orrella dioscoreae</name>
    <dbReference type="NCBI Taxonomy" id="1851544"/>
    <lineage>
        <taxon>Bacteria</taxon>
        <taxon>Pseudomonadati</taxon>
        <taxon>Pseudomonadota</taxon>
        <taxon>Betaproteobacteria</taxon>
        <taxon>Burkholderiales</taxon>
        <taxon>Alcaligenaceae</taxon>
        <taxon>Orrella</taxon>
    </lineage>
</organism>
<sequence length="327" mass="36155">MHKKPAGLWLVALSALFAAQVSAQDKPKQMRMSTTVAENSHYGDLVHKFADEVKRLTNGRYQIQGFHAGALGGEREAIEAVQLGTQELTLSSTGPVPNFVPEARILDVPFLFRDYDHARKVLDGPIGQKMLSQFEPKGMKALGWCDNGFRHMTNSRRAVNAPADLKGLKMRTMENPVHIQAYKAFGIIPTPMSFTEVFTALQQGTVDGQENPLSIIQSNKLDQVQKYMSLTGHVFSPCVVLMSMDAWKGLSAEDQNAFQEAAKAGIAANRARVDKDEREAVAALQKNGMQIVTDVDKTAYQAALADVYKQFAKQFGQDKLDEIRNVQ</sequence>
<proteinExistence type="predicted"/>
<evidence type="ECO:0000256" key="1">
    <source>
        <dbReference type="ARBA" id="ARBA00022729"/>
    </source>
</evidence>
<feature type="chain" id="PRO_5015062653" evidence="2">
    <location>
        <begin position="24"/>
        <end position="327"/>
    </location>
</feature>
<dbReference type="PIRSF" id="PIRSF006470">
    <property type="entry name" value="DctB"/>
    <property type="match status" value="1"/>
</dbReference>
<evidence type="ECO:0000313" key="3">
    <source>
        <dbReference type="EMBL" id="SBT26437.1"/>
    </source>
</evidence>
<dbReference type="STRING" id="1851544.ODI_04210"/>
<dbReference type="InterPro" id="IPR018389">
    <property type="entry name" value="DctP_fam"/>
</dbReference>
<evidence type="ECO:0000256" key="2">
    <source>
        <dbReference type="SAM" id="SignalP"/>
    </source>
</evidence>
<keyword evidence="5" id="KW-1185">Reference proteome</keyword>
<dbReference type="RefSeq" id="WP_067756174.1">
    <property type="nucleotide sequence ID" value="NZ_LT907988.1"/>
</dbReference>
<reference evidence="3 5" key="1">
    <citation type="submission" date="2016-06" db="EMBL/GenBank/DDBJ databases">
        <authorList>
            <person name="Kjaerup R.B."/>
            <person name="Dalgaard T.S."/>
            <person name="Juul-Madsen H.R."/>
        </authorList>
    </citation>
    <scope>NUCLEOTIDE SEQUENCE [LARGE SCALE GENOMIC DNA]</scope>
    <source>
        <strain evidence="3">Orrdi1</strain>
    </source>
</reference>
<dbReference type="Pfam" id="PF03480">
    <property type="entry name" value="DctP"/>
    <property type="match status" value="1"/>
</dbReference>
<dbReference type="InterPro" id="IPR038404">
    <property type="entry name" value="TRAP_DctP_sf"/>
</dbReference>
<dbReference type="EMBL" id="LT907988">
    <property type="protein sequence ID" value="SOE46690.1"/>
    <property type="molecule type" value="Genomic_DNA"/>
</dbReference>
<dbReference type="GO" id="GO:0030246">
    <property type="term" value="F:carbohydrate binding"/>
    <property type="evidence" value="ECO:0007669"/>
    <property type="project" value="TreeGrafter"/>
</dbReference>
<dbReference type="GO" id="GO:0055085">
    <property type="term" value="P:transmembrane transport"/>
    <property type="evidence" value="ECO:0007669"/>
    <property type="project" value="InterPro"/>
</dbReference>
<evidence type="ECO:0000313" key="4">
    <source>
        <dbReference type="EMBL" id="SOE46690.1"/>
    </source>
</evidence>
<dbReference type="OrthoDB" id="9794826at2"/>
<name>A0A1C3K4Y3_9BURK</name>
<keyword evidence="1 2" id="KW-0732">Signal</keyword>
<dbReference type="Proteomes" id="UP000078558">
    <property type="component" value="Chromosome I"/>
</dbReference>
<dbReference type="Gene3D" id="3.40.190.170">
    <property type="entry name" value="Bacterial extracellular solute-binding protein, family 7"/>
    <property type="match status" value="1"/>
</dbReference>